<comment type="caution">
    <text evidence="2">The sequence shown here is derived from an EMBL/GenBank/DDBJ whole genome shotgun (WGS) entry which is preliminary data.</text>
</comment>
<evidence type="ECO:0000313" key="2">
    <source>
        <dbReference type="EMBL" id="KAK2953672.1"/>
    </source>
</evidence>
<dbReference type="Pfam" id="PF22597">
    <property type="entry name" value="DYN_lid"/>
    <property type="match status" value="1"/>
</dbReference>
<keyword evidence="3" id="KW-1185">Reference proteome</keyword>
<dbReference type="InterPro" id="IPR054354">
    <property type="entry name" value="DYNC2H1-like_lid"/>
</dbReference>
<reference evidence="2 3" key="1">
    <citation type="journal article" date="2022" name="bioRxiv">
        <title>Genomics of Preaxostyla Flagellates Illuminates Evolutionary Transitions and the Path Towards Mitochondrial Loss.</title>
        <authorList>
            <person name="Novak L.V.F."/>
            <person name="Treitli S.C."/>
            <person name="Pyrih J."/>
            <person name="Halakuc P."/>
            <person name="Pipaliya S.V."/>
            <person name="Vacek V."/>
            <person name="Brzon O."/>
            <person name="Soukal P."/>
            <person name="Eme L."/>
            <person name="Dacks J.B."/>
            <person name="Karnkowska A."/>
            <person name="Elias M."/>
            <person name="Hampl V."/>
        </authorList>
    </citation>
    <scope>NUCLEOTIDE SEQUENCE [LARGE SCALE GENOMIC DNA]</scope>
    <source>
        <strain evidence="2">NAU3</strain>
        <tissue evidence="2">Gut</tissue>
    </source>
</reference>
<feature type="domain" description="Dynein 2 heavy chain 1 cytoplasmic ATPase lid" evidence="1">
    <location>
        <begin position="164"/>
        <end position="214"/>
    </location>
</feature>
<accession>A0ABQ9XQK2</accession>
<protein>
    <recommendedName>
        <fullName evidence="1">Dynein 2 heavy chain 1 cytoplasmic ATPase lid domain-containing protein</fullName>
    </recommendedName>
</protein>
<evidence type="ECO:0000259" key="1">
    <source>
        <dbReference type="Pfam" id="PF22597"/>
    </source>
</evidence>
<evidence type="ECO:0000313" key="3">
    <source>
        <dbReference type="Proteomes" id="UP001281761"/>
    </source>
</evidence>
<gene>
    <name evidence="2" type="ORF">BLNAU_11393</name>
</gene>
<dbReference type="Proteomes" id="UP001281761">
    <property type="component" value="Unassembled WGS sequence"/>
</dbReference>
<sequence>MEERATTSVTPSPFLPFFVGMLNKRVEDNLSFNLDGVDRLQTVSEVNLTLFKALFSLSRKLPDTVRTLSQPSNTFDCEPIHKPIDQDTFFSRISILLPTQTTRHYTSEVPMPNQEKSVVEKCFDSLKMAVTTLMGKKHIQKLLTSFRRSRVIQTAHQQTNTAELRSLFNLRHFSNIVGGLFRVNQNQIDKDGMIRLSVHECTQTFSDRLVDSNEEMKFHRRNNFNCRGRQLASLLPPLAVHFDEPDVNRDSS</sequence>
<proteinExistence type="predicted"/>
<name>A0ABQ9XQK2_9EUKA</name>
<dbReference type="EMBL" id="JARBJD010000088">
    <property type="protein sequence ID" value="KAK2953672.1"/>
    <property type="molecule type" value="Genomic_DNA"/>
</dbReference>
<dbReference type="Gene3D" id="1.20.920.30">
    <property type="match status" value="1"/>
</dbReference>
<organism evidence="2 3">
    <name type="scientific">Blattamonas nauphoetae</name>
    <dbReference type="NCBI Taxonomy" id="2049346"/>
    <lineage>
        <taxon>Eukaryota</taxon>
        <taxon>Metamonada</taxon>
        <taxon>Preaxostyla</taxon>
        <taxon>Oxymonadida</taxon>
        <taxon>Blattamonas</taxon>
    </lineage>
</organism>